<dbReference type="GO" id="GO:0005524">
    <property type="term" value="F:ATP binding"/>
    <property type="evidence" value="ECO:0007669"/>
    <property type="project" value="UniProtKB-UniRule"/>
</dbReference>
<dbReference type="Gene3D" id="3.40.50.20">
    <property type="match status" value="1"/>
</dbReference>
<dbReference type="InterPro" id="IPR040570">
    <property type="entry name" value="LAL_C2"/>
</dbReference>
<evidence type="ECO:0000256" key="1">
    <source>
        <dbReference type="ARBA" id="ARBA00022598"/>
    </source>
</evidence>
<evidence type="ECO:0000313" key="7">
    <source>
        <dbReference type="EMBL" id="AUH05398.1"/>
    </source>
</evidence>
<dbReference type="Pfam" id="PF13535">
    <property type="entry name" value="ATP-grasp_4"/>
    <property type="match status" value="1"/>
</dbReference>
<reference evidence="7" key="2">
    <citation type="submission" date="2013-09" db="EMBL/GenBank/DDBJ databases">
        <authorList>
            <person name="Wang G."/>
            <person name="Yang Y."/>
            <person name="Su Y."/>
        </authorList>
    </citation>
    <scope>NUCLEOTIDE SEQUENCE</scope>
    <source>
        <strain evidence="7">ATCC 39006</strain>
    </source>
</reference>
<reference evidence="7" key="4">
    <citation type="submission" date="2017-11" db="EMBL/GenBank/DDBJ databases">
        <title>Complete genome sequence of Serratia sp. ATCC 39006.</title>
        <authorList>
            <person name="Hampton H.G."/>
            <person name="Jackson S.A."/>
            <person name="Jauregui R."/>
            <person name="Poulter G.T.M."/>
            <person name="Salmond G.P.C."/>
            <person name="Fineran P.C."/>
        </authorList>
    </citation>
    <scope>NUCLEOTIDE SEQUENCE</scope>
    <source>
        <strain evidence="7">ATCC 39006</strain>
    </source>
</reference>
<dbReference type="Pfam" id="PF18603">
    <property type="entry name" value="LAL_C2"/>
    <property type="match status" value="1"/>
</dbReference>
<keyword evidence="3 4" id="KW-0067">ATP-binding</keyword>
<dbReference type="PANTHER" id="PTHR43585:SF2">
    <property type="entry name" value="ATP-GRASP ENZYME FSQD"/>
    <property type="match status" value="1"/>
</dbReference>
<dbReference type="EMBL" id="CP025084">
    <property type="protein sequence ID" value="AUH05398.1"/>
    <property type="molecule type" value="Genomic_DNA"/>
</dbReference>
<evidence type="ECO:0000313" key="9">
    <source>
        <dbReference type="Proteomes" id="UP000233778"/>
    </source>
</evidence>
<dbReference type="RefSeq" id="WP_021015667.1">
    <property type="nucleotide sequence ID" value="NZ_CP025084.1"/>
</dbReference>
<evidence type="ECO:0000256" key="4">
    <source>
        <dbReference type="PROSITE-ProRule" id="PRU00409"/>
    </source>
</evidence>
<reference evidence="7 8" key="1">
    <citation type="journal article" date="2013" name="Genome Announc.">
        <title>Draft genome sequence of Serratia sp. strain ATCC 39006, a model bacterium for analysis of the biosynthesis and regulation of prodigiosin, a carbapenem, and gas vesicles.</title>
        <authorList>
            <person name="Fineran P.C."/>
            <person name="Iglesias Cans M.C."/>
            <person name="Ramsay J.P."/>
            <person name="Wilf N.M."/>
            <person name="Cossyleon D."/>
            <person name="McNeil M.B."/>
            <person name="Williamson N.R."/>
            <person name="Monson R.E."/>
            <person name="Becher S.A."/>
            <person name="Stanton J.A."/>
            <person name="Brugger K."/>
            <person name="Brown S.D."/>
            <person name="Salmond G.P."/>
        </authorList>
    </citation>
    <scope>NUCLEOTIDE SEQUENCE [LARGE SCALE GENOMIC DNA]</scope>
    <source>
        <strain evidence="7">ATCC 39006</strain>
        <strain evidence="8">ATCC 39006 / SC 11482</strain>
    </source>
</reference>
<feature type="domain" description="ATP-grasp" evidence="5">
    <location>
        <begin position="111"/>
        <end position="311"/>
    </location>
</feature>
<accession>A0A2I5TLF4</accession>
<dbReference type="PANTHER" id="PTHR43585">
    <property type="entry name" value="FUMIPYRROLE BIOSYNTHESIS PROTEIN C"/>
    <property type="match status" value="1"/>
</dbReference>
<dbReference type="OrthoDB" id="9803907at2"/>
<evidence type="ECO:0000313" key="8">
    <source>
        <dbReference type="Proteomes" id="UP000017700"/>
    </source>
</evidence>
<dbReference type="PROSITE" id="PS50975">
    <property type="entry name" value="ATP_GRASP"/>
    <property type="match status" value="1"/>
</dbReference>
<dbReference type="SUPFAM" id="SSF56059">
    <property type="entry name" value="Glutathione synthetase ATP-binding domain-like"/>
    <property type="match status" value="1"/>
</dbReference>
<reference evidence="6 9" key="3">
    <citation type="submission" date="2017-11" db="EMBL/GenBank/DDBJ databases">
        <title>Complete genome sequence of Serratia sp. ATCC 39006 LacA.</title>
        <authorList>
            <person name="Hampton H.G."/>
            <person name="Jackson S.A."/>
            <person name="Jauregui R."/>
            <person name="Poulter G.T.M."/>
            <person name="Salmond G.P.C."/>
            <person name="Fineran P.C."/>
        </authorList>
    </citation>
    <scope>NUCLEOTIDE SEQUENCE [LARGE SCALE GENOMIC DNA]</scope>
    <source>
        <strain evidence="6 9">ATCC 39006</strain>
    </source>
</reference>
<sequence length="403" mass="43833">MSVVIIDPVSSGITYLTAAQQLGVDLYVFSADEGERQLSPELRAKVRQVIKIDTSDFDLQKAMLDELGNINAILPGVEYAVPMAARLGAAQGKRHLSDYAVQRVRNKFNFRSQLTEAGLSNIGFFLLCAGQPVQIPSSFNFPAVVKPVDMAGSISVRKVHNLGELTTVVDAFSQALPNDVGFTASGCVIVEEYIPGKEYSIEGVVRKDGSITIASVTEKLLGAEPYFVEIGHIVGQRYTEAFYTTMSNYALAVLDAIQLNIGPFHLELRVTPEGRPVAIELAARLPGDNIVELIRYSSGIDLATETLCQYLGTDSPAVHGTPGISAIAFIPRGEKNEFTTLSGLEEFIDHSHYLAHQVYYQPGDALGCAQDWTSRVGYVMFGGDDEAEVRSLVKRVHTEVKIA</sequence>
<dbReference type="InterPro" id="IPR052032">
    <property type="entry name" value="ATP-dep_AA_Ligase"/>
</dbReference>
<evidence type="ECO:0000313" key="6">
    <source>
        <dbReference type="EMBL" id="AUH01077.1"/>
    </source>
</evidence>
<dbReference type="AlphaFoldDB" id="A0A2I5TLF4"/>
<proteinExistence type="predicted"/>
<dbReference type="Proteomes" id="UP000017700">
    <property type="component" value="Chromosome"/>
</dbReference>
<organism evidence="7 8">
    <name type="scientific">Serratia sp. (strain ATCC 39006)</name>
    <name type="common">Prodigiosinella confusarubida</name>
    <dbReference type="NCBI Taxonomy" id="104623"/>
    <lineage>
        <taxon>Bacteria</taxon>
        <taxon>Pseudomonadati</taxon>
        <taxon>Pseudomonadota</taxon>
        <taxon>Gammaproteobacteria</taxon>
        <taxon>Enterobacterales</taxon>
        <taxon>Pectobacteriaceae</taxon>
        <taxon>Prodigiosinella</taxon>
    </lineage>
</organism>
<dbReference type="KEGG" id="sera:Ser39006_015400"/>
<name>A0A2I5TLF4_SERS3</name>
<protein>
    <submittedName>
        <fullName evidence="7">ATP-grasp domain-containing protein</fullName>
    </submittedName>
</protein>
<dbReference type="InterPro" id="IPR011761">
    <property type="entry name" value="ATP-grasp"/>
</dbReference>
<dbReference type="EMBL" id="CP025085">
    <property type="protein sequence ID" value="AUH01077.1"/>
    <property type="molecule type" value="Genomic_DNA"/>
</dbReference>
<dbReference type="Gene3D" id="3.30.470.20">
    <property type="entry name" value="ATP-grasp fold, B domain"/>
    <property type="match status" value="1"/>
</dbReference>
<evidence type="ECO:0000256" key="2">
    <source>
        <dbReference type="ARBA" id="ARBA00022741"/>
    </source>
</evidence>
<dbReference type="STRING" id="104623.Ser39006_02402"/>
<keyword evidence="1" id="KW-0436">Ligase</keyword>
<gene>
    <name evidence="6" type="ORF">CWC46_15395</name>
    <name evidence="7" type="ORF">Ser39006_015400</name>
</gene>
<evidence type="ECO:0000259" key="5">
    <source>
        <dbReference type="PROSITE" id="PS50975"/>
    </source>
</evidence>
<keyword evidence="8" id="KW-1185">Reference proteome</keyword>
<dbReference type="Proteomes" id="UP000233778">
    <property type="component" value="Chromosome"/>
</dbReference>
<keyword evidence="2 4" id="KW-0547">Nucleotide-binding</keyword>
<dbReference type="KEGG" id="serq:CWC46_15395"/>
<evidence type="ECO:0000256" key="3">
    <source>
        <dbReference type="ARBA" id="ARBA00022840"/>
    </source>
</evidence>
<dbReference type="GO" id="GO:0046872">
    <property type="term" value="F:metal ion binding"/>
    <property type="evidence" value="ECO:0007669"/>
    <property type="project" value="InterPro"/>
</dbReference>
<dbReference type="GO" id="GO:0016874">
    <property type="term" value="F:ligase activity"/>
    <property type="evidence" value="ECO:0007669"/>
    <property type="project" value="UniProtKB-KW"/>
</dbReference>